<evidence type="ECO:0000256" key="8">
    <source>
        <dbReference type="ARBA" id="ARBA00023065"/>
    </source>
</evidence>
<reference evidence="13 14" key="1">
    <citation type="journal article" date="2016" name="Nat. Commun.">
        <title>Thousands of microbial genomes shed light on interconnected biogeochemical processes in an aquifer system.</title>
        <authorList>
            <person name="Anantharaman K."/>
            <person name="Brown C.T."/>
            <person name="Hug L.A."/>
            <person name="Sharon I."/>
            <person name="Castelle C.J."/>
            <person name="Probst A.J."/>
            <person name="Thomas B.C."/>
            <person name="Singh A."/>
            <person name="Wilkins M.J."/>
            <person name="Karaoz U."/>
            <person name="Brodie E.L."/>
            <person name="Williams K.H."/>
            <person name="Hubbard S.S."/>
            <person name="Banfield J.F."/>
        </authorList>
    </citation>
    <scope>NUCLEOTIDE SEQUENCE [LARGE SCALE GENOMIC DNA]</scope>
</reference>
<keyword evidence="7 11" id="KW-1133">Transmembrane helix</keyword>
<feature type="transmembrane region" description="Helical" evidence="11">
    <location>
        <begin position="209"/>
        <end position="237"/>
    </location>
</feature>
<dbReference type="InterPro" id="IPR000568">
    <property type="entry name" value="ATP_synth_F0_asu"/>
</dbReference>
<keyword evidence="11" id="KW-1003">Cell membrane</keyword>
<dbReference type="PANTHER" id="PTHR42823">
    <property type="entry name" value="ATP SYNTHASE SUBUNIT A, CHLOROPLASTIC"/>
    <property type="match status" value="1"/>
</dbReference>
<dbReference type="Gene3D" id="1.20.120.220">
    <property type="entry name" value="ATP synthase, F0 complex, subunit A"/>
    <property type="match status" value="1"/>
</dbReference>
<dbReference type="EMBL" id="MEUG01000001">
    <property type="protein sequence ID" value="OGC28520.1"/>
    <property type="molecule type" value="Genomic_DNA"/>
</dbReference>
<comment type="similarity">
    <text evidence="2 11 12">Belongs to the ATPase A chain family.</text>
</comment>
<dbReference type="GO" id="GO:0005886">
    <property type="term" value="C:plasma membrane"/>
    <property type="evidence" value="ECO:0007669"/>
    <property type="project" value="UniProtKB-SubCell"/>
</dbReference>
<sequence length="244" mass="26572">MVDILEHFQAPVYYHLQLFGVDLSITKAVVSMWVVVAAVFSFFWLATRRLSTIPGRAQSVAEVSIELLQGQLAGILGDETKKWLPFLLTLFLFILGCNLSGLIPDWFSASSNINFTATLALMVIMVATGAGIAKHGFLGYCKSIVPSGLPLAILPLLIPIEIINQLARPFSLAVRLFANVFAGHTVLLAFISMILIFKNVYVAPLPVAGHVIVSILELLFAFIQAFIFMFLSAVYVAEATSSGH</sequence>
<gene>
    <name evidence="11" type="primary">atpB</name>
    <name evidence="13" type="ORF">A3K49_06095</name>
</gene>
<feature type="transmembrane region" description="Helical" evidence="11">
    <location>
        <begin position="144"/>
        <end position="164"/>
    </location>
</feature>
<keyword evidence="10 11" id="KW-0066">ATP synthesis</keyword>
<dbReference type="HAMAP" id="MF_01393">
    <property type="entry name" value="ATP_synth_a_bact"/>
    <property type="match status" value="1"/>
</dbReference>
<evidence type="ECO:0000256" key="3">
    <source>
        <dbReference type="ARBA" id="ARBA00022448"/>
    </source>
</evidence>
<evidence type="ECO:0000313" key="13">
    <source>
        <dbReference type="EMBL" id="OGC28520.1"/>
    </source>
</evidence>
<evidence type="ECO:0000256" key="10">
    <source>
        <dbReference type="ARBA" id="ARBA00023310"/>
    </source>
</evidence>
<organism evidence="13 14">
    <name type="scientific">candidate division WOR-1 bacterium RIFOXYC12_FULL_54_18</name>
    <dbReference type="NCBI Taxonomy" id="1802584"/>
    <lineage>
        <taxon>Bacteria</taxon>
        <taxon>Bacillati</taxon>
        <taxon>Saganbacteria</taxon>
    </lineage>
</organism>
<keyword evidence="9 11" id="KW-0472">Membrane</keyword>
<keyword evidence="6 11" id="KW-0375">Hydrogen ion transport</keyword>
<feature type="transmembrane region" description="Helical" evidence="11">
    <location>
        <begin position="28"/>
        <end position="47"/>
    </location>
</feature>
<evidence type="ECO:0000256" key="6">
    <source>
        <dbReference type="ARBA" id="ARBA00022781"/>
    </source>
</evidence>
<dbReference type="InterPro" id="IPR045082">
    <property type="entry name" value="ATP_syn_F0_a_bact/chloroplast"/>
</dbReference>
<comment type="caution">
    <text evidence="13">The sequence shown here is derived from an EMBL/GenBank/DDBJ whole genome shotgun (WGS) entry which is preliminary data.</text>
</comment>
<dbReference type="InterPro" id="IPR023011">
    <property type="entry name" value="ATP_synth_F0_asu_AS"/>
</dbReference>
<dbReference type="GO" id="GO:0045259">
    <property type="term" value="C:proton-transporting ATP synthase complex"/>
    <property type="evidence" value="ECO:0007669"/>
    <property type="project" value="UniProtKB-KW"/>
</dbReference>
<proteinExistence type="inferred from homology"/>
<evidence type="ECO:0000256" key="5">
    <source>
        <dbReference type="ARBA" id="ARBA00022692"/>
    </source>
</evidence>
<dbReference type="GO" id="GO:0042777">
    <property type="term" value="P:proton motive force-driven plasma membrane ATP synthesis"/>
    <property type="evidence" value="ECO:0007669"/>
    <property type="project" value="TreeGrafter"/>
</dbReference>
<evidence type="ECO:0000256" key="7">
    <source>
        <dbReference type="ARBA" id="ARBA00022989"/>
    </source>
</evidence>
<evidence type="ECO:0000256" key="1">
    <source>
        <dbReference type="ARBA" id="ARBA00004141"/>
    </source>
</evidence>
<dbReference type="GO" id="GO:0046933">
    <property type="term" value="F:proton-transporting ATP synthase activity, rotational mechanism"/>
    <property type="evidence" value="ECO:0007669"/>
    <property type="project" value="UniProtKB-UniRule"/>
</dbReference>
<dbReference type="InterPro" id="IPR035908">
    <property type="entry name" value="F0_ATP_A_sf"/>
</dbReference>
<dbReference type="AlphaFoldDB" id="A0A1F4T7K1"/>
<comment type="function">
    <text evidence="11 12">Key component of the proton channel; it plays a direct role in the translocation of protons across the membrane.</text>
</comment>
<dbReference type="SUPFAM" id="SSF81336">
    <property type="entry name" value="F1F0 ATP synthase subunit A"/>
    <property type="match status" value="1"/>
</dbReference>
<keyword evidence="3 11" id="KW-0813">Transport</keyword>
<evidence type="ECO:0000256" key="12">
    <source>
        <dbReference type="RuleBase" id="RU000483"/>
    </source>
</evidence>
<dbReference type="PROSITE" id="PS00449">
    <property type="entry name" value="ATPASE_A"/>
    <property type="match status" value="1"/>
</dbReference>
<feature type="transmembrane region" description="Helical" evidence="11">
    <location>
        <begin position="115"/>
        <end position="132"/>
    </location>
</feature>
<dbReference type="PANTHER" id="PTHR42823:SF3">
    <property type="entry name" value="ATP SYNTHASE SUBUNIT A, CHLOROPLASTIC"/>
    <property type="match status" value="1"/>
</dbReference>
<keyword evidence="4 11" id="KW-0138">CF(0)</keyword>
<comment type="subcellular location">
    <subcellularLocation>
        <location evidence="11 12">Cell membrane</location>
        <topology evidence="11 12">Multi-pass membrane protein</topology>
    </subcellularLocation>
    <subcellularLocation>
        <location evidence="1">Membrane</location>
        <topology evidence="1">Multi-pass membrane protein</topology>
    </subcellularLocation>
</comment>
<dbReference type="NCBIfam" id="TIGR01131">
    <property type="entry name" value="ATP_synt_6_or_A"/>
    <property type="match status" value="1"/>
</dbReference>
<feature type="transmembrane region" description="Helical" evidence="11">
    <location>
        <begin position="176"/>
        <end position="197"/>
    </location>
</feature>
<evidence type="ECO:0000313" key="14">
    <source>
        <dbReference type="Proteomes" id="UP000178602"/>
    </source>
</evidence>
<evidence type="ECO:0000256" key="2">
    <source>
        <dbReference type="ARBA" id="ARBA00006810"/>
    </source>
</evidence>
<dbReference type="Proteomes" id="UP000178602">
    <property type="component" value="Unassembled WGS sequence"/>
</dbReference>
<evidence type="ECO:0000256" key="4">
    <source>
        <dbReference type="ARBA" id="ARBA00022547"/>
    </source>
</evidence>
<evidence type="ECO:0000256" key="11">
    <source>
        <dbReference type="HAMAP-Rule" id="MF_01393"/>
    </source>
</evidence>
<keyword evidence="8 11" id="KW-0406">Ion transport</keyword>
<dbReference type="Pfam" id="PF00119">
    <property type="entry name" value="ATP-synt_A"/>
    <property type="match status" value="1"/>
</dbReference>
<accession>A0A1F4T7K1</accession>
<keyword evidence="5 11" id="KW-0812">Transmembrane</keyword>
<dbReference type="PRINTS" id="PR00123">
    <property type="entry name" value="ATPASEA"/>
</dbReference>
<protein>
    <recommendedName>
        <fullName evidence="11 12">ATP synthase subunit a</fullName>
    </recommendedName>
    <alternativeName>
        <fullName evidence="11">ATP synthase F0 sector subunit a</fullName>
    </alternativeName>
    <alternativeName>
        <fullName evidence="11">F-ATPase subunit 6</fullName>
    </alternativeName>
</protein>
<dbReference type="CDD" id="cd00310">
    <property type="entry name" value="ATP-synt_Fo_a_6"/>
    <property type="match status" value="1"/>
</dbReference>
<feature type="transmembrane region" description="Helical" evidence="11">
    <location>
        <begin position="83"/>
        <end position="103"/>
    </location>
</feature>
<name>A0A1F4T7K1_UNCSA</name>
<evidence type="ECO:0000256" key="9">
    <source>
        <dbReference type="ARBA" id="ARBA00023136"/>
    </source>
</evidence>